<proteinExistence type="predicted"/>
<dbReference type="EMBL" id="SEOQ01000759">
    <property type="protein sequence ID" value="TFY57323.1"/>
    <property type="molecule type" value="Genomic_DNA"/>
</dbReference>
<protein>
    <submittedName>
        <fullName evidence="1">Uncharacterized protein</fullName>
    </submittedName>
</protein>
<accession>A0A4Y9Y6A2</accession>
<reference evidence="1 2" key="1">
    <citation type="submission" date="2019-02" db="EMBL/GenBank/DDBJ databases">
        <title>Genome sequencing of the rare red list fungi Dentipellis fragilis.</title>
        <authorList>
            <person name="Buettner E."/>
            <person name="Kellner H."/>
        </authorList>
    </citation>
    <scope>NUCLEOTIDE SEQUENCE [LARGE SCALE GENOMIC DNA]</scope>
    <source>
        <strain evidence="1 2">DSM 105465</strain>
    </source>
</reference>
<name>A0A4Y9Y6A2_9AGAM</name>
<evidence type="ECO:0000313" key="1">
    <source>
        <dbReference type="EMBL" id="TFY57323.1"/>
    </source>
</evidence>
<comment type="caution">
    <text evidence="1">The sequence shown here is derived from an EMBL/GenBank/DDBJ whole genome shotgun (WGS) entry which is preliminary data.</text>
</comment>
<organism evidence="1 2">
    <name type="scientific">Dentipellis fragilis</name>
    <dbReference type="NCBI Taxonomy" id="205917"/>
    <lineage>
        <taxon>Eukaryota</taxon>
        <taxon>Fungi</taxon>
        <taxon>Dikarya</taxon>
        <taxon>Basidiomycota</taxon>
        <taxon>Agaricomycotina</taxon>
        <taxon>Agaricomycetes</taxon>
        <taxon>Russulales</taxon>
        <taxon>Hericiaceae</taxon>
        <taxon>Dentipellis</taxon>
    </lineage>
</organism>
<evidence type="ECO:0000313" key="2">
    <source>
        <dbReference type="Proteomes" id="UP000298327"/>
    </source>
</evidence>
<dbReference type="Proteomes" id="UP000298327">
    <property type="component" value="Unassembled WGS sequence"/>
</dbReference>
<dbReference type="AlphaFoldDB" id="A0A4Y9Y6A2"/>
<sequence length="147" mass="15791">MRLALTGSRCRVSVAHDETTPARGRVRCASCTATAVTPWRALLLLPAAARSTRASSSMHRVVVCARVRAVVRVRRHRPVDVDVNVSVEFGSDAHYSYAALGSAEAIDRIGTSHLGYSADPDAAIIIMHDRDVSESESDTPVEVLPAI</sequence>
<keyword evidence="2" id="KW-1185">Reference proteome</keyword>
<gene>
    <name evidence="1" type="ORF">EVG20_g8596</name>
</gene>